<reference evidence="3 4" key="1">
    <citation type="submission" date="2020-07" db="EMBL/GenBank/DDBJ databases">
        <title>Novel species isolated from subtropical streams in China.</title>
        <authorList>
            <person name="Lu H."/>
        </authorList>
    </citation>
    <scope>NUCLEOTIDE SEQUENCE [LARGE SCALE GENOMIC DNA]</scope>
    <source>
        <strain evidence="3 4">LX47W</strain>
    </source>
</reference>
<keyword evidence="4" id="KW-1185">Reference proteome</keyword>
<dbReference type="Proteomes" id="UP000573499">
    <property type="component" value="Unassembled WGS sequence"/>
</dbReference>
<dbReference type="PANTHER" id="PTHR48050:SF13">
    <property type="entry name" value="STEROL 3-BETA-GLUCOSYLTRANSFERASE UGT80A2"/>
    <property type="match status" value="1"/>
</dbReference>
<dbReference type="Pfam" id="PF03033">
    <property type="entry name" value="Glyco_transf_28"/>
    <property type="match status" value="1"/>
</dbReference>
<dbReference type="EMBL" id="JACEZU010000012">
    <property type="protein sequence ID" value="MBA5689618.1"/>
    <property type="molecule type" value="Genomic_DNA"/>
</dbReference>
<evidence type="ECO:0000313" key="4">
    <source>
        <dbReference type="Proteomes" id="UP000573499"/>
    </source>
</evidence>
<dbReference type="SUPFAM" id="SSF53756">
    <property type="entry name" value="UDP-Glycosyltransferase/glycogen phosphorylase"/>
    <property type="match status" value="1"/>
</dbReference>
<feature type="domain" description="Erythromycin biosynthesis protein CIII-like C-terminal" evidence="2">
    <location>
        <begin position="323"/>
        <end position="431"/>
    </location>
</feature>
<dbReference type="RefSeq" id="WP_182156392.1">
    <property type="nucleotide sequence ID" value="NZ_JACEZU010000012.1"/>
</dbReference>
<dbReference type="PANTHER" id="PTHR48050">
    <property type="entry name" value="STEROL 3-BETA-GLUCOSYLTRANSFERASE"/>
    <property type="match status" value="1"/>
</dbReference>
<dbReference type="CDD" id="cd03784">
    <property type="entry name" value="GT1_Gtf-like"/>
    <property type="match status" value="1"/>
</dbReference>
<gene>
    <name evidence="3" type="ORF">H3H39_21470</name>
</gene>
<comment type="caution">
    <text evidence="3">The sequence shown here is derived from an EMBL/GenBank/DDBJ whole genome shotgun (WGS) entry which is preliminary data.</text>
</comment>
<dbReference type="AlphaFoldDB" id="A0A7W2FDD7"/>
<dbReference type="GO" id="GO:0008194">
    <property type="term" value="F:UDP-glycosyltransferase activity"/>
    <property type="evidence" value="ECO:0007669"/>
    <property type="project" value="InterPro"/>
</dbReference>
<dbReference type="GO" id="GO:0016758">
    <property type="term" value="F:hexosyltransferase activity"/>
    <property type="evidence" value="ECO:0007669"/>
    <property type="project" value="InterPro"/>
</dbReference>
<dbReference type="Gene3D" id="3.40.50.2000">
    <property type="entry name" value="Glycogen Phosphorylase B"/>
    <property type="match status" value="2"/>
</dbReference>
<evidence type="ECO:0000259" key="1">
    <source>
        <dbReference type="Pfam" id="PF03033"/>
    </source>
</evidence>
<accession>A0A7W2FDD7</accession>
<protein>
    <submittedName>
        <fullName evidence="3">Glycosyltransferase family 1 protein</fullName>
    </submittedName>
</protein>
<sequence length="462" mass="49440">MPPTLATHRPATGPLIIVASSGTGGDIRPFVLLAQGLRARGHRVRMLVPAFHEKTVLASGLDYQMFGQAAQFQATLDNPDLWDERKGFGVAWQAGVPHLQVLHDMVAALPPDDDCVLLCHPILAPLGAIARAARPGLRVVSAYLAPSNLCSLRDLQMLGSMSIPRWTPLFWRRLLWQVANRVSIDPATLPSLNAGRALRGLPPVTGFLEHMVRAPDAAINLFPSWFAPRQTDWPSHLTGGDFPRTDHGATPPVSPLPPSSLLPPLSPLAPVLEQFLAAGPAPIGFTPGTGHQHAAGYFSMALDALGRLGRRGLFITPHRAQVPDSLPPHVMWVAEAPFNALLPRLAALVHHGGIGTMAEAFRAGVPQLVVPSAFDQFDNAARARQLGVARVILSRRLSARRLHHGLRELLASPDVARACASIAKQATSGPGQPWLITQVETALGVVAPLAAPSHPEPQPQLD</sequence>
<evidence type="ECO:0000259" key="2">
    <source>
        <dbReference type="Pfam" id="PF06722"/>
    </source>
</evidence>
<dbReference type="InterPro" id="IPR004276">
    <property type="entry name" value="GlycoTrans_28_N"/>
</dbReference>
<proteinExistence type="predicted"/>
<name>A0A7W2FDD7_9BURK</name>
<dbReference type="InterPro" id="IPR002213">
    <property type="entry name" value="UDP_glucos_trans"/>
</dbReference>
<evidence type="ECO:0000313" key="3">
    <source>
        <dbReference type="EMBL" id="MBA5689618.1"/>
    </source>
</evidence>
<dbReference type="GO" id="GO:0033072">
    <property type="term" value="P:vancomycin biosynthetic process"/>
    <property type="evidence" value="ECO:0007669"/>
    <property type="project" value="UniProtKB-ARBA"/>
</dbReference>
<feature type="domain" description="Glycosyltransferase family 28 N-terminal" evidence="1">
    <location>
        <begin position="16"/>
        <end position="68"/>
    </location>
</feature>
<dbReference type="InterPro" id="IPR050426">
    <property type="entry name" value="Glycosyltransferase_28"/>
</dbReference>
<organism evidence="3 4">
    <name type="scientific">Rugamonas apoptosis</name>
    <dbReference type="NCBI Taxonomy" id="2758570"/>
    <lineage>
        <taxon>Bacteria</taxon>
        <taxon>Pseudomonadati</taxon>
        <taxon>Pseudomonadota</taxon>
        <taxon>Betaproteobacteria</taxon>
        <taxon>Burkholderiales</taxon>
        <taxon>Oxalobacteraceae</taxon>
        <taxon>Telluria group</taxon>
        <taxon>Rugamonas</taxon>
    </lineage>
</organism>
<dbReference type="Pfam" id="PF06722">
    <property type="entry name" value="EryCIII-like_C"/>
    <property type="match status" value="1"/>
</dbReference>
<keyword evidence="3" id="KW-0808">Transferase</keyword>
<dbReference type="InterPro" id="IPR010610">
    <property type="entry name" value="EryCIII-like_C"/>
</dbReference>
<dbReference type="GO" id="GO:0005975">
    <property type="term" value="P:carbohydrate metabolic process"/>
    <property type="evidence" value="ECO:0007669"/>
    <property type="project" value="InterPro"/>
</dbReference>